<dbReference type="EMBL" id="JACEMZ010000044">
    <property type="protein sequence ID" value="MBA4452793.1"/>
    <property type="molecule type" value="Genomic_DNA"/>
</dbReference>
<organism evidence="1 2">
    <name type="scientific">Candidatus Nitrosomaritimum aestuariumsis</name>
    <dbReference type="NCBI Taxonomy" id="3342354"/>
    <lineage>
        <taxon>Archaea</taxon>
        <taxon>Nitrososphaerota</taxon>
        <taxon>Nitrososphaeria</taxon>
        <taxon>Nitrosopumilales</taxon>
        <taxon>Nitrosopumilaceae</taxon>
        <taxon>Candidatus Nitrosomaritimum</taxon>
    </lineage>
</organism>
<gene>
    <name evidence="1" type="ORF">H2B03_06475</name>
</gene>
<evidence type="ECO:0000313" key="2">
    <source>
        <dbReference type="Proteomes" id="UP000559653"/>
    </source>
</evidence>
<reference evidence="1 2" key="1">
    <citation type="journal article" date="2020" name="Appl. Environ. Microbiol.">
        <title>Genomic Characteristics of a Novel Species of Ammonia-Oxidizing Archaea from the Jiulong River Estuary.</title>
        <authorList>
            <person name="Zou D."/>
            <person name="Wan R."/>
            <person name="Han L."/>
            <person name="Xu M.N."/>
            <person name="Liu Y."/>
            <person name="Liu H."/>
            <person name="Kao S.J."/>
            <person name="Li M."/>
        </authorList>
    </citation>
    <scope>NUCLEOTIDE SEQUENCE [LARGE SCALE GENOMIC DNA]</scope>
    <source>
        <strain evidence="1">W1bin1</strain>
    </source>
</reference>
<evidence type="ECO:0000313" key="1">
    <source>
        <dbReference type="EMBL" id="MBA4452793.1"/>
    </source>
</evidence>
<accession>A0AC60VZB6</accession>
<protein>
    <submittedName>
        <fullName evidence="1">Uncharacterized protein</fullName>
    </submittedName>
</protein>
<proteinExistence type="predicted"/>
<sequence>MKVDVSGNEEGMSEFLYRVLKSKEDDNVITKVPKEQNEKQKDNSIDVIKIRQLEQKQELLVGLTNLLFKKFEEMHPTKKFSKFEFTDISWYKKLGTAQ</sequence>
<comment type="caution">
    <text evidence="1">The sequence shown here is derived from an EMBL/GenBank/DDBJ whole genome shotgun (WGS) entry which is preliminary data.</text>
</comment>
<dbReference type="Proteomes" id="UP000559653">
    <property type="component" value="Unassembled WGS sequence"/>
</dbReference>
<name>A0AC60VZB6_9ARCH</name>